<dbReference type="PANTHER" id="PTHR28640:SF1">
    <property type="entry name" value="ADP-RIBOSYLATION FACTOR-LIKE PROTEIN 6-INTERACTING PROTEIN 6"/>
    <property type="match status" value="1"/>
</dbReference>
<organism evidence="3 4">
    <name type="scientific">Sinocyclocheilus grahami</name>
    <name type="common">Dianchi golden-line fish</name>
    <name type="synonym">Barbus grahami</name>
    <dbReference type="NCBI Taxonomy" id="75366"/>
    <lineage>
        <taxon>Eukaryota</taxon>
        <taxon>Metazoa</taxon>
        <taxon>Chordata</taxon>
        <taxon>Craniata</taxon>
        <taxon>Vertebrata</taxon>
        <taxon>Euteleostomi</taxon>
        <taxon>Actinopterygii</taxon>
        <taxon>Neopterygii</taxon>
        <taxon>Teleostei</taxon>
        <taxon>Ostariophysi</taxon>
        <taxon>Cypriniformes</taxon>
        <taxon>Cyprinidae</taxon>
        <taxon>Cyprininae</taxon>
        <taxon>Sinocyclocheilus</taxon>
    </lineage>
</organism>
<keyword evidence="2" id="KW-1133">Transmembrane helix</keyword>
<evidence type="ECO:0000313" key="3">
    <source>
        <dbReference type="Ensembl" id="ENSSGRP00000029679.1"/>
    </source>
</evidence>
<dbReference type="PANTHER" id="PTHR28640">
    <property type="entry name" value="ADP-RIBOSYLATION FACTOR-LIKE PROTEIN 6-INTERACTING PROTEIN 6"/>
    <property type="match status" value="1"/>
</dbReference>
<name>A0A672LUB2_SINGR</name>
<dbReference type="AlphaFoldDB" id="A0A672LUB2"/>
<proteinExistence type="predicted"/>
<evidence type="ECO:0000256" key="2">
    <source>
        <dbReference type="SAM" id="Phobius"/>
    </source>
</evidence>
<keyword evidence="4" id="KW-1185">Reference proteome</keyword>
<reference evidence="3" key="2">
    <citation type="submission" date="2025-09" db="UniProtKB">
        <authorList>
            <consortium name="Ensembl"/>
        </authorList>
    </citation>
    <scope>IDENTIFICATION</scope>
</reference>
<dbReference type="InParanoid" id="A0A672LUB2"/>
<protein>
    <submittedName>
        <fullName evidence="3">ADP-ribosylation factor-like protein 6-interacting protein 6</fullName>
    </submittedName>
</protein>
<dbReference type="InterPro" id="IPR029383">
    <property type="entry name" value="ARL6IP6"/>
</dbReference>
<evidence type="ECO:0000256" key="1">
    <source>
        <dbReference type="SAM" id="MobiDB-lite"/>
    </source>
</evidence>
<dbReference type="OMA" id="VVAAYCK"/>
<dbReference type="Pfam" id="PF15062">
    <property type="entry name" value="ARL6IP6"/>
    <property type="match status" value="1"/>
</dbReference>
<feature type="transmembrane region" description="Helical" evidence="2">
    <location>
        <begin position="187"/>
        <end position="207"/>
    </location>
</feature>
<sequence length="208" mass="23348">MLRSARDKDVQSLDVYSDDEDNTPLAGRRNMLGEINAASLESSEIRRATPGLVFWKYTHLWPARIVSVLCSVVIVSFIAVLISFLYIVLKDLRAERITTEDGSEVRLLGRSKLHLVYFNVVAAYCKTQDFFPAGFWSILVLSSLAGVLCCSFSWTLTYFDSFEPGMFPPTPLSSARLKRMTGHSFHMGYSMAILNGIVAALTLIWYLT</sequence>
<dbReference type="Ensembl" id="ENSSGRT00000031897.1">
    <property type="protein sequence ID" value="ENSSGRP00000029679.1"/>
    <property type="gene ID" value="ENSSGRG00000016851.1"/>
</dbReference>
<feature type="transmembrane region" description="Helical" evidence="2">
    <location>
        <begin position="65"/>
        <end position="89"/>
    </location>
</feature>
<feature type="transmembrane region" description="Helical" evidence="2">
    <location>
        <begin position="135"/>
        <end position="159"/>
    </location>
</feature>
<dbReference type="FunCoup" id="A0A672LUB2">
    <property type="interactions" value="696"/>
</dbReference>
<reference evidence="3" key="1">
    <citation type="submission" date="2025-08" db="UniProtKB">
        <authorList>
            <consortium name="Ensembl"/>
        </authorList>
    </citation>
    <scope>IDENTIFICATION</scope>
</reference>
<evidence type="ECO:0000313" key="4">
    <source>
        <dbReference type="Proteomes" id="UP000472262"/>
    </source>
</evidence>
<gene>
    <name evidence="3" type="primary">LOC107566311</name>
</gene>
<keyword evidence="2" id="KW-0812">Transmembrane</keyword>
<dbReference type="Proteomes" id="UP000472262">
    <property type="component" value="Unassembled WGS sequence"/>
</dbReference>
<keyword evidence="2" id="KW-0472">Membrane</keyword>
<accession>A0A672LUB2</accession>
<feature type="region of interest" description="Disordered" evidence="1">
    <location>
        <begin position="1"/>
        <end position="25"/>
    </location>
</feature>
<feature type="compositionally biased region" description="Basic and acidic residues" evidence="1">
    <location>
        <begin position="1"/>
        <end position="11"/>
    </location>
</feature>